<keyword evidence="3" id="KW-0479">Metal-binding</keyword>
<keyword evidence="9" id="KW-1185">Reference proteome</keyword>
<dbReference type="Gene3D" id="3.60.21.10">
    <property type="match status" value="1"/>
</dbReference>
<feature type="domain" description="Calcineurin-like phosphoesterase" evidence="7">
    <location>
        <begin position="7"/>
        <end position="219"/>
    </location>
</feature>
<evidence type="ECO:0000313" key="8">
    <source>
        <dbReference type="EMBL" id="KGN92227.1"/>
    </source>
</evidence>
<comment type="caution">
    <text evidence="8">The sequence shown here is derived from an EMBL/GenBank/DDBJ whole genome shotgun (WGS) entry which is preliminary data.</text>
</comment>
<evidence type="ECO:0000256" key="3">
    <source>
        <dbReference type="ARBA" id="ARBA00022723"/>
    </source>
</evidence>
<evidence type="ECO:0000259" key="7">
    <source>
        <dbReference type="Pfam" id="PF00149"/>
    </source>
</evidence>
<keyword evidence="2" id="KW-0997">Cell inner membrane</keyword>
<dbReference type="GO" id="GO:0016787">
    <property type="term" value="F:hydrolase activity"/>
    <property type="evidence" value="ECO:0007669"/>
    <property type="project" value="UniProtKB-KW"/>
</dbReference>
<evidence type="ECO:0000256" key="5">
    <source>
        <dbReference type="ARBA" id="ARBA00023136"/>
    </source>
</evidence>
<evidence type="ECO:0000256" key="1">
    <source>
        <dbReference type="ARBA" id="ARBA00022475"/>
    </source>
</evidence>
<evidence type="ECO:0000256" key="2">
    <source>
        <dbReference type="ARBA" id="ARBA00022519"/>
    </source>
</evidence>
<evidence type="ECO:0000313" key="9">
    <source>
        <dbReference type="Proteomes" id="UP000030101"/>
    </source>
</evidence>
<evidence type="ECO:0000256" key="6">
    <source>
        <dbReference type="ARBA" id="ARBA00023211"/>
    </source>
</evidence>
<dbReference type="PANTHER" id="PTHR34990">
    <property type="entry name" value="UDP-2,3-DIACYLGLUCOSAMINE HYDROLASE-RELATED"/>
    <property type="match status" value="1"/>
</dbReference>
<dbReference type="CDD" id="cd07398">
    <property type="entry name" value="MPP_YbbF-LpxH"/>
    <property type="match status" value="1"/>
</dbReference>
<sequence>MPSGKAVYFFSDVHLGSPFHKDPVALERHLVQWLRSIEQDACMLVMLGDIFDYWFEYRDVVPRGFTRFLGQIARMSDLGIEIHFFTGNHDIWSFGYLEQELGVKLHTSSWECLIEGKRFLMAHGDEYDYRSKGFRVIRSVFHNKFCQKLYASIHPRWAVGLAHSWSNYSRRKGVEKRYGDDADFVDEQNNYLISWTKKYLTEAKESHQKPDFFIFGHLHMLVDLMLPEQKRVVILGDWIKFHSYAKWDGKQFSLNIYEEDEI</sequence>
<reference evidence="8 9" key="1">
    <citation type="submission" date="2014-08" db="EMBL/GenBank/DDBJ databases">
        <title>Porphyromonas canoris strain:OH2762 Genome sequencing.</title>
        <authorList>
            <person name="Wallis C."/>
            <person name="Deusch O."/>
            <person name="O'Flynn C."/>
            <person name="Davis I."/>
            <person name="Jospin G."/>
            <person name="Darling A.E."/>
            <person name="Coil D.A."/>
            <person name="Alexiev A."/>
            <person name="Horsfall A."/>
            <person name="Kirkwood N."/>
            <person name="Harris S."/>
            <person name="Eisen J.A."/>
        </authorList>
    </citation>
    <scope>NUCLEOTIDE SEQUENCE [LARGE SCALE GENOMIC DNA]</scope>
    <source>
        <strain evidence="9">COT-108 OH2762</strain>
    </source>
</reference>
<evidence type="ECO:0000256" key="4">
    <source>
        <dbReference type="ARBA" id="ARBA00022801"/>
    </source>
</evidence>
<keyword evidence="1" id="KW-1003">Cell membrane</keyword>
<protein>
    <submittedName>
        <fullName evidence="8">UDP-2,3-diacylglucosamine hydrolase</fullName>
    </submittedName>
</protein>
<dbReference type="Pfam" id="PF00149">
    <property type="entry name" value="Metallophos"/>
    <property type="match status" value="1"/>
</dbReference>
<dbReference type="PANTHER" id="PTHR34990:SF1">
    <property type="entry name" value="UDP-2,3-DIACYLGLUCOSAMINE HYDROLASE"/>
    <property type="match status" value="1"/>
</dbReference>
<keyword evidence="5" id="KW-0472">Membrane</keyword>
<proteinExistence type="predicted"/>
<dbReference type="InterPro" id="IPR004843">
    <property type="entry name" value="Calcineurin-like_PHP"/>
</dbReference>
<dbReference type="Proteomes" id="UP000030101">
    <property type="component" value="Unassembled WGS sequence"/>
</dbReference>
<gene>
    <name evidence="8" type="ORF">HQ43_09430</name>
</gene>
<dbReference type="SUPFAM" id="SSF56300">
    <property type="entry name" value="Metallo-dependent phosphatases"/>
    <property type="match status" value="1"/>
</dbReference>
<dbReference type="InterPro" id="IPR029052">
    <property type="entry name" value="Metallo-depent_PP-like"/>
</dbReference>
<accession>A0ABR4XLI6</accession>
<dbReference type="EMBL" id="JQZV01000013">
    <property type="protein sequence ID" value="KGN92227.1"/>
    <property type="molecule type" value="Genomic_DNA"/>
</dbReference>
<dbReference type="InterPro" id="IPR043461">
    <property type="entry name" value="LpxH-like"/>
</dbReference>
<organism evidence="8 9">
    <name type="scientific">Porphyromonas canoris</name>
    <dbReference type="NCBI Taxonomy" id="36875"/>
    <lineage>
        <taxon>Bacteria</taxon>
        <taxon>Pseudomonadati</taxon>
        <taxon>Bacteroidota</taxon>
        <taxon>Bacteroidia</taxon>
        <taxon>Bacteroidales</taxon>
        <taxon>Porphyromonadaceae</taxon>
        <taxon>Porphyromonas</taxon>
    </lineage>
</organism>
<keyword evidence="4 8" id="KW-0378">Hydrolase</keyword>
<name>A0ABR4XLI6_9PORP</name>
<keyword evidence="6" id="KW-0464">Manganese</keyword>